<organism evidence="1 3">
    <name type="scientific">Didymodactylos carnosus</name>
    <dbReference type="NCBI Taxonomy" id="1234261"/>
    <lineage>
        <taxon>Eukaryota</taxon>
        <taxon>Metazoa</taxon>
        <taxon>Spiralia</taxon>
        <taxon>Gnathifera</taxon>
        <taxon>Rotifera</taxon>
        <taxon>Eurotatoria</taxon>
        <taxon>Bdelloidea</taxon>
        <taxon>Philodinida</taxon>
        <taxon>Philodinidae</taxon>
        <taxon>Didymodactylos</taxon>
    </lineage>
</organism>
<evidence type="ECO:0000313" key="3">
    <source>
        <dbReference type="Proteomes" id="UP000677228"/>
    </source>
</evidence>
<evidence type="ECO:0000313" key="2">
    <source>
        <dbReference type="EMBL" id="CAF3870707.1"/>
    </source>
</evidence>
<gene>
    <name evidence="1" type="ORF">OVA965_LOCUS19559</name>
    <name evidence="2" type="ORF">TMI583_LOCUS19635</name>
</gene>
<sequence>MVLKVTTKAYHYSKKYIEKILNEYKDVDTAKHNQSKWTKKPCICGWCFSDRYYANCVRGQKCTFKHCEPWSHDENNNDQWIVKSKPTKYKLYQCNVSTKHNQRCSFYVCGCHHIHHGRFNDLLYIVSSRPSYTPVIVINPIEHMTNERFCKNKNTWYVIEQTIMHVQQELKMNQYPLQGIYINFRQWMYKEDGHAHINLHLNQHAIDKCNQIPGIFPSLVNCNEPPKNYRLQDINNLEVVIASTVPAIVSKISWIGHRNVMQLENDEEEDRQNIYVEQLLTKNYQVLFVLININDLRFG</sequence>
<comment type="caution">
    <text evidence="1">The sequence shown here is derived from an EMBL/GenBank/DDBJ whole genome shotgun (WGS) entry which is preliminary data.</text>
</comment>
<dbReference type="Proteomes" id="UP000677228">
    <property type="component" value="Unassembled WGS sequence"/>
</dbReference>
<proteinExistence type="predicted"/>
<accession>A0A8S2E733</accession>
<dbReference type="EMBL" id="CAJOBA010011474">
    <property type="protein sequence ID" value="CAF3870707.1"/>
    <property type="molecule type" value="Genomic_DNA"/>
</dbReference>
<reference evidence="1" key="1">
    <citation type="submission" date="2021-02" db="EMBL/GenBank/DDBJ databases">
        <authorList>
            <person name="Nowell W R."/>
        </authorList>
    </citation>
    <scope>NUCLEOTIDE SEQUENCE</scope>
</reference>
<dbReference type="EMBL" id="CAJNOK010010113">
    <property type="protein sequence ID" value="CAF1106677.1"/>
    <property type="molecule type" value="Genomic_DNA"/>
</dbReference>
<name>A0A8S2E733_9BILA</name>
<dbReference type="Proteomes" id="UP000682733">
    <property type="component" value="Unassembled WGS sequence"/>
</dbReference>
<protein>
    <submittedName>
        <fullName evidence="1">Uncharacterized protein</fullName>
    </submittedName>
</protein>
<evidence type="ECO:0000313" key="1">
    <source>
        <dbReference type="EMBL" id="CAF1106677.1"/>
    </source>
</evidence>
<dbReference type="AlphaFoldDB" id="A0A8S2E733"/>